<dbReference type="AlphaFoldDB" id="A0A328YP04"/>
<evidence type="ECO:0000313" key="3">
    <source>
        <dbReference type="Proteomes" id="UP000248840"/>
    </source>
</evidence>
<dbReference type="Proteomes" id="UP000248840">
    <property type="component" value="Unassembled WGS sequence"/>
</dbReference>
<feature type="transmembrane region" description="Helical" evidence="1">
    <location>
        <begin position="44"/>
        <end position="64"/>
    </location>
</feature>
<name>A0A328YP04_9FLAO</name>
<evidence type="ECO:0000313" key="2">
    <source>
        <dbReference type="EMBL" id="RAR75320.1"/>
    </source>
</evidence>
<sequence length="130" mass="15325">MNKIKLEHLLLFVILFLWFFLCDSFIQIIIFYMEDISYSKKNMAYSLLASIETPLLLTTCVYTFSTLVWVSEKMRFLICSLIKLIITFSFFKNIPNTFTQLALIVFLSILELLIASFLYDNIKSMDENDE</sequence>
<protein>
    <submittedName>
        <fullName evidence="2">Uncharacterized protein</fullName>
    </submittedName>
</protein>
<proteinExistence type="predicted"/>
<gene>
    <name evidence="2" type="ORF">CLV55_10115</name>
</gene>
<comment type="caution">
    <text evidence="2">The sequence shown here is derived from an EMBL/GenBank/DDBJ whole genome shotgun (WGS) entry which is preliminary data.</text>
</comment>
<keyword evidence="1" id="KW-0472">Membrane</keyword>
<accession>A0A328YP04</accession>
<feature type="transmembrane region" description="Helical" evidence="1">
    <location>
        <begin position="9"/>
        <end position="32"/>
    </location>
</feature>
<evidence type="ECO:0000256" key="1">
    <source>
        <dbReference type="SAM" id="Phobius"/>
    </source>
</evidence>
<keyword evidence="3" id="KW-1185">Reference proteome</keyword>
<keyword evidence="1" id="KW-1133">Transmembrane helix</keyword>
<organism evidence="2 3">
    <name type="scientific">Flavobacterium aciduliphilum</name>
    <dbReference type="NCBI Taxonomy" id="1101402"/>
    <lineage>
        <taxon>Bacteria</taxon>
        <taxon>Pseudomonadati</taxon>
        <taxon>Bacteroidota</taxon>
        <taxon>Flavobacteriia</taxon>
        <taxon>Flavobacteriales</taxon>
        <taxon>Flavobacteriaceae</taxon>
        <taxon>Flavobacterium</taxon>
    </lineage>
</organism>
<keyword evidence="1" id="KW-0812">Transmembrane</keyword>
<dbReference type="EMBL" id="QLSZ01000001">
    <property type="protein sequence ID" value="RAR75320.1"/>
    <property type="molecule type" value="Genomic_DNA"/>
</dbReference>
<reference evidence="2 3" key="1">
    <citation type="submission" date="2018-06" db="EMBL/GenBank/DDBJ databases">
        <title>Genomic Encyclopedia of Archaeal and Bacterial Type Strains, Phase II (KMG-II): from individual species to whole genera.</title>
        <authorList>
            <person name="Goeker M."/>
        </authorList>
    </citation>
    <scope>NUCLEOTIDE SEQUENCE [LARGE SCALE GENOMIC DNA]</scope>
    <source>
        <strain evidence="2 3">DSM 25663</strain>
    </source>
</reference>
<feature type="transmembrane region" description="Helical" evidence="1">
    <location>
        <begin position="100"/>
        <end position="119"/>
    </location>
</feature>